<reference evidence="2 3" key="1">
    <citation type="submission" date="2023-03" db="EMBL/GenBank/DDBJ databases">
        <title>Complete genome sequence of Tepidibacter sp. SWIR-1, isolated from a deep-sea hydrothermal vent.</title>
        <authorList>
            <person name="Li X."/>
        </authorList>
    </citation>
    <scope>NUCLEOTIDE SEQUENCE [LARGE SCALE GENOMIC DNA]</scope>
    <source>
        <strain evidence="2 3">SWIR-1</strain>
    </source>
</reference>
<evidence type="ECO:0000256" key="1">
    <source>
        <dbReference type="SAM" id="MobiDB-lite"/>
    </source>
</evidence>
<gene>
    <name evidence="2" type="ORF">P4S50_07055</name>
</gene>
<name>A0ABY8EFU6_9FIRM</name>
<evidence type="ECO:0008006" key="4">
    <source>
        <dbReference type="Google" id="ProtNLM"/>
    </source>
</evidence>
<sequence length="56" mass="6468">MAGKNKQFNKQDKKIAEKIENMNLETANELGVDEYNTNIGYRKQNNKKGPKARIDQ</sequence>
<dbReference type="EMBL" id="CP120733">
    <property type="protein sequence ID" value="WFD11829.1"/>
    <property type="molecule type" value="Genomic_DNA"/>
</dbReference>
<accession>A0ABY8EFU6</accession>
<dbReference type="Proteomes" id="UP001222800">
    <property type="component" value="Chromosome"/>
</dbReference>
<protein>
    <recommendedName>
        <fullName evidence="4">Small, acid-soluble spore protein, alpha/beta type</fullName>
    </recommendedName>
</protein>
<evidence type="ECO:0000313" key="2">
    <source>
        <dbReference type="EMBL" id="WFD11829.1"/>
    </source>
</evidence>
<evidence type="ECO:0000313" key="3">
    <source>
        <dbReference type="Proteomes" id="UP001222800"/>
    </source>
</evidence>
<proteinExistence type="predicted"/>
<dbReference type="RefSeq" id="WP_277734019.1">
    <property type="nucleotide sequence ID" value="NZ_CP120733.1"/>
</dbReference>
<keyword evidence="3" id="KW-1185">Reference proteome</keyword>
<organism evidence="2 3">
    <name type="scientific">Tepidibacter hydrothermalis</name>
    <dbReference type="NCBI Taxonomy" id="3036126"/>
    <lineage>
        <taxon>Bacteria</taxon>
        <taxon>Bacillati</taxon>
        <taxon>Bacillota</taxon>
        <taxon>Clostridia</taxon>
        <taxon>Peptostreptococcales</taxon>
        <taxon>Peptostreptococcaceae</taxon>
        <taxon>Tepidibacter</taxon>
    </lineage>
</organism>
<feature type="compositionally biased region" description="Basic residues" evidence="1">
    <location>
        <begin position="44"/>
        <end position="56"/>
    </location>
</feature>
<feature type="region of interest" description="Disordered" evidence="1">
    <location>
        <begin position="32"/>
        <end position="56"/>
    </location>
</feature>